<dbReference type="Pfam" id="PF17803">
    <property type="entry name" value="Cadherin_4"/>
    <property type="match status" value="1"/>
</dbReference>
<proteinExistence type="predicted"/>
<dbReference type="InterPro" id="IPR018511">
    <property type="entry name" value="Hemolysin-typ_Ca-bd_CS"/>
</dbReference>
<protein>
    <submittedName>
        <fullName evidence="5">Cadherin-like domain-containing protein</fullName>
    </submittedName>
</protein>
<dbReference type="InterPro" id="IPR001343">
    <property type="entry name" value="Hemolysn_Ca-bd"/>
</dbReference>
<dbReference type="InterPro" id="IPR040853">
    <property type="entry name" value="RapA2_cadherin-like"/>
</dbReference>
<reference evidence="5 6" key="1">
    <citation type="submission" date="2020-05" db="EMBL/GenBank/DDBJ databases">
        <title>Azospirillum oleiclasticum sp. nov, a nitrogen-fixing and heavy crude oil-emulsifying bacterium isolated from the crude oil of Yumen Oilfield.</title>
        <authorList>
            <person name="Wu D."/>
            <person name="Cai M."/>
            <person name="Zhang X."/>
        </authorList>
    </citation>
    <scope>NUCLEOTIDE SEQUENCE [LARGE SCALE GENOMIC DNA]</scope>
    <source>
        <strain evidence="5 6">ROY-1-1-2</strain>
    </source>
</reference>
<dbReference type="NCBIfam" id="TIGR01965">
    <property type="entry name" value="VCBS_repeat"/>
    <property type="match status" value="1"/>
</dbReference>
<organism evidence="5 6">
    <name type="scientific">Azospirillum oleiclasticum</name>
    <dbReference type="NCBI Taxonomy" id="2735135"/>
    <lineage>
        <taxon>Bacteria</taxon>
        <taxon>Pseudomonadati</taxon>
        <taxon>Pseudomonadota</taxon>
        <taxon>Alphaproteobacteria</taxon>
        <taxon>Rhodospirillales</taxon>
        <taxon>Azospirillaceae</taxon>
        <taxon>Azospirillum</taxon>
    </lineage>
</organism>
<dbReference type="PANTHER" id="PTHR38340">
    <property type="entry name" value="S-LAYER PROTEIN"/>
    <property type="match status" value="1"/>
</dbReference>
<dbReference type="InterPro" id="IPR041690">
    <property type="entry name" value="Cadherin_5"/>
</dbReference>
<feature type="domain" description="RapA2 cadherin-like" evidence="3">
    <location>
        <begin position="873"/>
        <end position="948"/>
    </location>
</feature>
<dbReference type="PROSITE" id="PS00330">
    <property type="entry name" value="HEMOLYSIN_CALCIUM"/>
    <property type="match status" value="11"/>
</dbReference>
<evidence type="ECO:0000259" key="3">
    <source>
        <dbReference type="Pfam" id="PF17803"/>
    </source>
</evidence>
<dbReference type="Gene3D" id="2.150.10.10">
    <property type="entry name" value="Serralysin-like metalloprotease, C-terminal"/>
    <property type="match status" value="7"/>
</dbReference>
<keyword evidence="6" id="KW-1185">Reference proteome</keyword>
<evidence type="ECO:0000259" key="4">
    <source>
        <dbReference type="Pfam" id="PF17892"/>
    </source>
</evidence>
<evidence type="ECO:0000256" key="2">
    <source>
        <dbReference type="ARBA" id="ARBA00022525"/>
    </source>
</evidence>
<feature type="domain" description="Cadherin-like" evidence="4">
    <location>
        <begin position="984"/>
        <end position="1077"/>
    </location>
</feature>
<dbReference type="Pfam" id="PF00353">
    <property type="entry name" value="HemolysinCabind"/>
    <property type="match status" value="10"/>
</dbReference>
<dbReference type="RefSeq" id="WP_180284398.1">
    <property type="nucleotide sequence ID" value="NZ_JABFDB010000019.1"/>
</dbReference>
<feature type="non-terminal residue" evidence="5">
    <location>
        <position position="1"/>
    </location>
</feature>
<dbReference type="InterPro" id="IPR011049">
    <property type="entry name" value="Serralysin-like_metalloprot_C"/>
</dbReference>
<dbReference type="PANTHER" id="PTHR38340:SF1">
    <property type="entry name" value="S-LAYER PROTEIN"/>
    <property type="match status" value="1"/>
</dbReference>
<name>A0ABX2TE75_9PROT</name>
<dbReference type="EMBL" id="JABFDB010000019">
    <property type="protein sequence ID" value="NYZ22635.1"/>
    <property type="molecule type" value="Genomic_DNA"/>
</dbReference>
<comment type="subcellular location">
    <subcellularLocation>
        <location evidence="1">Secreted</location>
    </subcellularLocation>
</comment>
<comment type="caution">
    <text evidence="5">The sequence shown here is derived from an EMBL/GenBank/DDBJ whole genome shotgun (WGS) entry which is preliminary data.</text>
</comment>
<evidence type="ECO:0000313" key="5">
    <source>
        <dbReference type="EMBL" id="NYZ22635.1"/>
    </source>
</evidence>
<evidence type="ECO:0000256" key="1">
    <source>
        <dbReference type="ARBA" id="ARBA00004613"/>
    </source>
</evidence>
<dbReference type="Pfam" id="PF17892">
    <property type="entry name" value="Cadherin_5"/>
    <property type="match status" value="1"/>
</dbReference>
<dbReference type="Proteomes" id="UP000584642">
    <property type="component" value="Unassembled WGS sequence"/>
</dbReference>
<accession>A0ABX2TE75</accession>
<evidence type="ECO:0000313" key="6">
    <source>
        <dbReference type="Proteomes" id="UP000584642"/>
    </source>
</evidence>
<dbReference type="SUPFAM" id="SSF51120">
    <property type="entry name" value="beta-Roll"/>
    <property type="match status" value="8"/>
</dbReference>
<gene>
    <name evidence="5" type="ORF">HND93_23235</name>
</gene>
<keyword evidence="2" id="KW-0964">Secreted</keyword>
<dbReference type="Gene3D" id="2.60.40.3440">
    <property type="match status" value="1"/>
</dbReference>
<sequence length="1602" mass="158850">TGTGNALDNVITGGAGADTLDGGLGADTLVGGLGDDVYLVDDAGDVVVELAGEGADAVHTTLATYTLGDHVEALTHTGSASFTGTGNAQDNVITGGAGADTLDGGLGADTLTGGLGDDVYLVDDTGDVVVEQAGGGTDEVRTALAALTLADAVERLTYTGSASFSGTGNALNNVITGGAGADTLSGGAGADTLDGGLGADTLVGGLGNDLYLVDDAGDVVVELAGEGVDAVHTTLAAHTLADHVEGLTYTGSGDFAGTGNALDNTITGGAGVDTLAGLDGNDTLDGGLGADTLTGGLGDDTYVVDDAADLLVEQPGEGTDTVRSAVSWTLAAGFEALTLTGTAATGTGNAADNVITGNASANLLTGLDGADTLDGGAGADTLTGGLGDDTYVVDSPADQVVEAVGEGTDTVRSGVSWTLGANLERLVLTGSGSIVGTGNELDNVITGNGGNNTLDGGLGDDTLIGNAGNDIFIVDSLGDVVTEAANQGSDEVRTALAAWTLGANLERLVFTGTGSFAGTGNELANTLTGQAGDDTLSGLGGNDTLTGGAGADTLDGGLGTDTASYAGAAAGVAVDLTAGTASGGDATGDVLTGIENLTGGNGADALTGDAGVNVLNGNAGADTLTGLDGNDTLIGGAGADALDGGLGTDTASYATSGASVAVDLADGGGTAGDAAGDTLTGIENLTGGNGADTLLGDGGANRIDGGAGNDTLQGRGGNDSLVGGSGTDTAVYLGSVRDYVATKTGTTWTIAAPAATGEGTDTLTGVEYAQFSNMLVHLDHNNAPVVPGGLTASTNEDAAPLSVNLLAGVWDFENDALSVTGLTQTVGAPVTVSLAGGVLTLDPAQLDFLAAGETADLTFDFGVSDGTDSTARSLTVTVAGRNDAPVLTGPLTVTTNEDAGPLLVDLLQGASDPDTSDTLSVTGVTRTGGRAVSFSSTGGVLTLDPGQFNDLGVGESETVTFGYSIGDGAASVVQTLAVTVQGRNDAPVAGADAIVAVSGIQAVIDEATLLTNDEDADQTATLSISDVGDAVHGTVGRDNQGNILFTPEAGFSGTASFRYTVMDEHGATSDTTVLVDIVLSTPVGPAIVAGTTRKVNATVANVDMQGPAALAVLSDGSYVVAYGRKSDGSGTGVSAQRFTADGTAVGGVITIPSNTTNNQIRPSLTALSDGGFLATWDTFQDGLTWNIFQQRFDNEGNKVGDPARVNSTIARQQNFSDVTALTGGGWVVNWWSEEQDGDSWGVYQQRYAANGTKLGSEEQVNTQTTNAQYQQHSTALADGGWVVSWTSLHAGGNADVYQQRFSNQGARVGGEVRVNMVTLDGQSNSSITALADGGWVVVWQSQGQDGSGVGVYGRVFDADGSARTDERWLGDMACGDQFLPDVTGLADGGFVAVWTSGSATGTYGGEIRARRFDAEAVALGDDFRIDDMGVPLAFPVVAARPDGGFVTAWMNTNGSSSATQDNVNVYTRVFAADGVPLGRYDGTTGDDTLFGSSGQDTLTGGAGADAFLITDPTVGTDTITDFQTGIDRIEVVGTAFGSLPVGTLDPERFALNAAADADDRFVFDTTTRILSYDADGSGIGAAVSLAYLAAGTITAADIRVVS</sequence>
<dbReference type="PRINTS" id="PR00313">
    <property type="entry name" value="CABNDNGRPT"/>
</dbReference>
<dbReference type="InterPro" id="IPR010221">
    <property type="entry name" value="VCBS_dom"/>
</dbReference>
<dbReference type="InterPro" id="IPR050557">
    <property type="entry name" value="RTX_toxin/Mannuronan_C5-epim"/>
</dbReference>